<accession>Q4Q5M1</accession>
<feature type="compositionally biased region" description="Low complexity" evidence="1">
    <location>
        <begin position="1"/>
        <end position="10"/>
    </location>
</feature>
<feature type="region of interest" description="Disordered" evidence="1">
    <location>
        <begin position="161"/>
        <end position="212"/>
    </location>
</feature>
<dbReference type="Proteomes" id="UP000000542">
    <property type="component" value="Chromosome 32"/>
</dbReference>
<proteinExistence type="predicted"/>
<dbReference type="VEuPathDB" id="TriTrypDB:LMJLV39_320011600"/>
<evidence type="ECO:0000313" key="3">
    <source>
        <dbReference type="Proteomes" id="UP000000542"/>
    </source>
</evidence>
<protein>
    <submittedName>
        <fullName evidence="2">Uncharacterized protein</fullName>
    </submittedName>
</protein>
<evidence type="ECO:0000256" key="1">
    <source>
        <dbReference type="SAM" id="MobiDB-lite"/>
    </source>
</evidence>
<reference evidence="2 3" key="1">
    <citation type="journal article" date="2005" name="Science">
        <title>The genome of the kinetoplastid parasite, Leishmania major.</title>
        <authorList>
            <person name="Ivens A.C."/>
            <person name="Peacock C.S."/>
            <person name="Worthey E.A."/>
            <person name="Murphy L."/>
            <person name="Aggarwal G."/>
            <person name="Berriman M."/>
            <person name="Sisk E."/>
            <person name="Rajandream M.A."/>
            <person name="Adlem E."/>
            <person name="Aert R."/>
            <person name="Anupama A."/>
            <person name="Apostolou Z."/>
            <person name="Attipoe P."/>
            <person name="Bason N."/>
            <person name="Bauser C."/>
            <person name="Beck A."/>
            <person name="Beverley S.M."/>
            <person name="Bianchettin G."/>
            <person name="Borzym K."/>
            <person name="Bothe G."/>
            <person name="Bruschi C.V."/>
            <person name="Collins M."/>
            <person name="Cadag E."/>
            <person name="Ciarloni L."/>
            <person name="Clayton C."/>
            <person name="Coulson R.M."/>
            <person name="Cronin A."/>
            <person name="Cruz A.K."/>
            <person name="Davies R.M."/>
            <person name="De Gaudenzi J."/>
            <person name="Dobson D.E."/>
            <person name="Duesterhoeft A."/>
            <person name="Fazelina G."/>
            <person name="Fosker N."/>
            <person name="Frasch A.C."/>
            <person name="Fraser A."/>
            <person name="Fuchs M."/>
            <person name="Gabel C."/>
            <person name="Goble A."/>
            <person name="Goffeau A."/>
            <person name="Harris D."/>
            <person name="Hertz-Fowler C."/>
            <person name="Hilbert H."/>
            <person name="Horn D."/>
            <person name="Huang Y."/>
            <person name="Klages S."/>
            <person name="Knights A."/>
            <person name="Kube M."/>
            <person name="Larke N."/>
            <person name="Litvin L."/>
            <person name="Lord A."/>
            <person name="Louie T."/>
            <person name="Marra M."/>
            <person name="Masuy D."/>
            <person name="Matthews K."/>
            <person name="Michaeli S."/>
            <person name="Mottram J.C."/>
            <person name="Muller-Auer S."/>
            <person name="Munden H."/>
            <person name="Nelson S."/>
            <person name="Norbertczak H."/>
            <person name="Oliver K."/>
            <person name="O'neil S."/>
            <person name="Pentony M."/>
            <person name="Pohl T.M."/>
            <person name="Price C."/>
            <person name="Purnelle B."/>
            <person name="Quail M.A."/>
            <person name="Rabbinowitsch E."/>
            <person name="Reinhardt R."/>
            <person name="Rieger M."/>
            <person name="Rinta J."/>
            <person name="Robben J."/>
            <person name="Robertson L."/>
            <person name="Ruiz J.C."/>
            <person name="Rutter S."/>
            <person name="Saunders D."/>
            <person name="Schafer M."/>
            <person name="Schein J."/>
            <person name="Schwartz D.C."/>
            <person name="Seeger K."/>
            <person name="Seyler A."/>
            <person name="Sharp S."/>
            <person name="Shin H."/>
            <person name="Sivam D."/>
            <person name="Squares R."/>
            <person name="Squares S."/>
            <person name="Tosato V."/>
            <person name="Vogt C."/>
            <person name="Volckaert G."/>
            <person name="Wambutt R."/>
            <person name="Warren T."/>
            <person name="Wedler H."/>
            <person name="Woodward J."/>
            <person name="Zhou S."/>
            <person name="Zimmermann W."/>
            <person name="Smith D.F."/>
            <person name="Blackwell J.M."/>
            <person name="Stuart K.D."/>
            <person name="Barrell B."/>
            <person name="Myler P.J."/>
        </authorList>
    </citation>
    <scope>NUCLEOTIDE SEQUENCE [LARGE SCALE GENOMIC DNA]</scope>
    <source>
        <strain evidence="3">MHOM/IL/81/Friedlin</strain>
    </source>
</reference>
<organism evidence="2 3">
    <name type="scientific">Leishmania major</name>
    <dbReference type="NCBI Taxonomy" id="5664"/>
    <lineage>
        <taxon>Eukaryota</taxon>
        <taxon>Discoba</taxon>
        <taxon>Euglenozoa</taxon>
        <taxon>Kinetoplastea</taxon>
        <taxon>Metakinetoplastina</taxon>
        <taxon>Trypanosomatida</taxon>
        <taxon>Trypanosomatidae</taxon>
        <taxon>Leishmaniinae</taxon>
        <taxon>Leishmania</taxon>
    </lineage>
</organism>
<dbReference type="VEuPathDB" id="TriTrypDB:LMJFC_320012400"/>
<feature type="compositionally biased region" description="Basic and acidic residues" evidence="1">
    <location>
        <begin position="197"/>
        <end position="212"/>
    </location>
</feature>
<dbReference type="HOGENOM" id="CLU_714670_0_0_1"/>
<feature type="compositionally biased region" description="Basic and acidic residues" evidence="1">
    <location>
        <begin position="43"/>
        <end position="62"/>
    </location>
</feature>
<dbReference type="OMA" id="TVPHMGQ"/>
<dbReference type="AlphaFoldDB" id="Q4Q5M1"/>
<feature type="compositionally biased region" description="Basic and acidic residues" evidence="1">
    <location>
        <begin position="170"/>
        <end position="181"/>
    </location>
</feature>
<dbReference type="EMBL" id="FR796428">
    <property type="protein sequence ID" value="CAJ08555.1"/>
    <property type="molecule type" value="Genomic_DNA"/>
</dbReference>
<feature type="compositionally biased region" description="Basic and acidic residues" evidence="1">
    <location>
        <begin position="90"/>
        <end position="120"/>
    </location>
</feature>
<feature type="region of interest" description="Disordered" evidence="1">
    <location>
        <begin position="1"/>
        <end position="120"/>
    </location>
</feature>
<dbReference type="GeneID" id="5656173"/>
<dbReference type="eggNOG" id="ENOG502S6RD">
    <property type="taxonomic scope" value="Eukaryota"/>
</dbReference>
<reference evidence="2 3" key="2">
    <citation type="journal article" date="2011" name="Genome Res.">
        <title>Chromosome and gene copy number variation allow major structural change between species and strains of Leishmania.</title>
        <authorList>
            <person name="Rogers M.B."/>
            <person name="Hilley J.D."/>
            <person name="Dickens N.J."/>
            <person name="Wilkes J."/>
            <person name="Bates P.A."/>
            <person name="Depledge D.P."/>
            <person name="Harris D."/>
            <person name="Her Y."/>
            <person name="Herzyk P."/>
            <person name="Imamura H."/>
            <person name="Otto T.D."/>
            <person name="Sanders M."/>
            <person name="Seeger K."/>
            <person name="Dujardin J.C."/>
            <person name="Berriman M."/>
            <person name="Smith D.F."/>
            <person name="Hertz-Fowler C."/>
            <person name="Mottram J.C."/>
        </authorList>
    </citation>
    <scope>NUCLEOTIDE SEQUENCE [LARGE SCALE GENOMIC DNA]</scope>
    <source>
        <strain evidence="3">MHOM/IL/81/Friedlin</strain>
    </source>
</reference>
<sequence length="387" mass="41848">MERGPRSSSGGPDGGLCALHSKRRSKADLIPWNQQPGKMRCLLQKECHVRSENRRAGGREQGRASGGGSGSGGGDVRERDRRGGMGRAGSGRERGGRRERGDRSDRRERGDRNDRRERGDKGDTVLCRLHRQRRSARQMREVGAGVFECAEGSRCKQAGDRRIGAAGGRGADERGRFRDQRGPSFVERGAGARQRQRRGERAPRPTQDQRYDDANAAAWAPSAGTGVGGGAAARRRTGKAERKVWCALHGKHLPASQCEFVQDCCYVCLDPSSCLATPLEAPAMLLTRGCAEVLCSKHHTLRSAGFVELTEKPVAYQCMPGHACRGVTVPHMGQEAHGAATASGGGPAAMPYAMADMDDDEEVYMGARVNNTFLPQSGREAVSSFFM</sequence>
<keyword evidence="3" id="KW-1185">Reference proteome</keyword>
<dbReference type="KEGG" id="lma:LMJF_32_0620"/>
<evidence type="ECO:0000313" key="2">
    <source>
        <dbReference type="EMBL" id="CAJ08555.1"/>
    </source>
</evidence>
<feature type="compositionally biased region" description="Gly residues" evidence="1">
    <location>
        <begin position="64"/>
        <end position="74"/>
    </location>
</feature>
<name>Q4Q5M1_LEIMA</name>
<dbReference type="InParanoid" id="Q4Q5M1"/>
<dbReference type="RefSeq" id="XP_001685377.1">
    <property type="nucleotide sequence ID" value="XM_001685325.1"/>
</dbReference>
<dbReference type="VEuPathDB" id="TriTrypDB:LMJSD75_320011600"/>
<gene>
    <name evidence="2" type="ORF">LMJF_32_0620</name>
</gene>
<dbReference type="VEuPathDB" id="TriTrypDB:LmjF.32.0620"/>